<dbReference type="InterPro" id="IPR020826">
    <property type="entry name" value="Transketolase_BS"/>
</dbReference>
<evidence type="ECO:0000256" key="2">
    <source>
        <dbReference type="ARBA" id="ARBA00001936"/>
    </source>
</evidence>
<proteinExistence type="inferred from homology"/>
<comment type="caution">
    <text evidence="15">The sequence shown here is derived from an EMBL/GenBank/DDBJ whole genome shotgun (WGS) entry which is preliminary data.</text>
</comment>
<dbReference type="EC" id="2.2.1.1" evidence="8"/>
<evidence type="ECO:0000313" key="15">
    <source>
        <dbReference type="EMBL" id="KPM07078.1"/>
    </source>
</evidence>
<accession>A0A132A7Y4</accession>
<comment type="cofactor">
    <cofactor evidence="2">
        <name>Mn(2+)</name>
        <dbReference type="ChEBI" id="CHEBI:29035"/>
    </cofactor>
</comment>
<comment type="cofactor">
    <cofactor evidence="1">
        <name>Ca(2+)</name>
        <dbReference type="ChEBI" id="CHEBI:29108"/>
    </cofactor>
</comment>
<evidence type="ECO:0000256" key="5">
    <source>
        <dbReference type="ARBA" id="ARBA00001964"/>
    </source>
</evidence>
<dbReference type="OrthoDB" id="10267175at2759"/>
<dbReference type="InterPro" id="IPR009014">
    <property type="entry name" value="Transketo_C/PFOR_II"/>
</dbReference>
<gene>
    <name evidence="15" type="ORF">QR98_0055600</name>
</gene>
<dbReference type="Pfam" id="PF02780">
    <property type="entry name" value="Transketolase_C"/>
    <property type="match status" value="1"/>
</dbReference>
<evidence type="ECO:0000256" key="6">
    <source>
        <dbReference type="ARBA" id="ARBA00007131"/>
    </source>
</evidence>
<evidence type="ECO:0000256" key="10">
    <source>
        <dbReference type="ARBA" id="ARBA00022723"/>
    </source>
</evidence>
<dbReference type="GO" id="GO:0046872">
    <property type="term" value="F:metal ion binding"/>
    <property type="evidence" value="ECO:0007669"/>
    <property type="project" value="UniProtKB-KW"/>
</dbReference>
<comment type="cofactor">
    <cofactor evidence="3">
        <name>Co(2+)</name>
        <dbReference type="ChEBI" id="CHEBI:48828"/>
    </cofactor>
</comment>
<evidence type="ECO:0000259" key="14">
    <source>
        <dbReference type="SMART" id="SM00861"/>
    </source>
</evidence>
<protein>
    <recommendedName>
        <fullName evidence="8">transketolase</fullName>
        <ecNumber evidence="8">2.2.1.1</ecNumber>
    </recommendedName>
</protein>
<name>A0A132A7Y4_SARSC</name>
<dbReference type="PANTHER" id="PTHR43195:SF1">
    <property type="entry name" value="FI06132P-RELATED"/>
    <property type="match status" value="1"/>
</dbReference>
<dbReference type="Gene3D" id="3.40.50.920">
    <property type="match status" value="1"/>
</dbReference>
<comment type="similarity">
    <text evidence="6">Belongs to the transketolase family.</text>
</comment>
<evidence type="ECO:0000256" key="1">
    <source>
        <dbReference type="ARBA" id="ARBA00001913"/>
    </source>
</evidence>
<evidence type="ECO:0000256" key="7">
    <source>
        <dbReference type="ARBA" id="ARBA00011738"/>
    </source>
</evidence>
<dbReference type="SMART" id="SM00861">
    <property type="entry name" value="Transket_pyr"/>
    <property type="match status" value="1"/>
</dbReference>
<dbReference type="SUPFAM" id="SSF52922">
    <property type="entry name" value="TK C-terminal domain-like"/>
    <property type="match status" value="1"/>
</dbReference>
<comment type="cofactor">
    <cofactor evidence="5">
        <name>thiamine diphosphate</name>
        <dbReference type="ChEBI" id="CHEBI:58937"/>
    </cofactor>
</comment>
<evidence type="ECO:0000256" key="11">
    <source>
        <dbReference type="ARBA" id="ARBA00022837"/>
    </source>
</evidence>
<dbReference type="InterPro" id="IPR005474">
    <property type="entry name" value="Transketolase_N"/>
</dbReference>
<evidence type="ECO:0000256" key="4">
    <source>
        <dbReference type="ARBA" id="ARBA00001946"/>
    </source>
</evidence>
<dbReference type="EMBL" id="JXLN01011300">
    <property type="protein sequence ID" value="KPM07078.1"/>
    <property type="molecule type" value="Genomic_DNA"/>
</dbReference>
<evidence type="ECO:0000256" key="3">
    <source>
        <dbReference type="ARBA" id="ARBA00001941"/>
    </source>
</evidence>
<dbReference type="SUPFAM" id="SSF52518">
    <property type="entry name" value="Thiamin diphosphate-binding fold (THDP-binding)"/>
    <property type="match status" value="2"/>
</dbReference>
<keyword evidence="10" id="KW-0479">Metal-binding</keyword>
<dbReference type="NCBIfam" id="NF004559">
    <property type="entry name" value="PRK05899.2-5"/>
    <property type="match status" value="1"/>
</dbReference>
<dbReference type="CDD" id="cd07033">
    <property type="entry name" value="TPP_PYR_DXS_TK_like"/>
    <property type="match status" value="1"/>
</dbReference>
<comment type="cofactor">
    <cofactor evidence="4">
        <name>Mg(2+)</name>
        <dbReference type="ChEBI" id="CHEBI:18420"/>
    </cofactor>
</comment>
<dbReference type="GO" id="GO:0005737">
    <property type="term" value="C:cytoplasm"/>
    <property type="evidence" value="ECO:0007669"/>
    <property type="project" value="UniProtKB-ARBA"/>
</dbReference>
<dbReference type="PANTHER" id="PTHR43195">
    <property type="entry name" value="TRANSKETOLASE"/>
    <property type="match status" value="1"/>
</dbReference>
<dbReference type="GO" id="GO:0004802">
    <property type="term" value="F:transketolase activity"/>
    <property type="evidence" value="ECO:0007669"/>
    <property type="project" value="UniProtKB-EC"/>
</dbReference>
<dbReference type="FunFam" id="3.40.50.970:FF:000129">
    <property type="entry name" value="Transketolase"/>
    <property type="match status" value="1"/>
</dbReference>
<keyword evidence="12" id="KW-0460">Magnesium</keyword>
<keyword evidence="13" id="KW-0786">Thiamine pyrophosphate</keyword>
<dbReference type="Pfam" id="PF00456">
    <property type="entry name" value="Transketolase_N"/>
    <property type="match status" value="1"/>
</dbReference>
<dbReference type="PROSITE" id="PS00802">
    <property type="entry name" value="TRANSKETOLASE_2"/>
    <property type="match status" value="1"/>
</dbReference>
<evidence type="ECO:0000256" key="13">
    <source>
        <dbReference type="ARBA" id="ARBA00023052"/>
    </source>
</evidence>
<dbReference type="GO" id="GO:0030976">
    <property type="term" value="F:thiamine pyrophosphate binding"/>
    <property type="evidence" value="ECO:0007669"/>
    <property type="project" value="TreeGrafter"/>
</dbReference>
<dbReference type="Gene3D" id="3.40.50.970">
    <property type="match status" value="2"/>
</dbReference>
<keyword evidence="11" id="KW-0106">Calcium</keyword>
<dbReference type="InterPro" id="IPR005475">
    <property type="entry name" value="Transketolase-like_Pyr-bd"/>
</dbReference>
<reference evidence="15 16" key="1">
    <citation type="journal article" date="2015" name="Parasit. Vectors">
        <title>Draft genome of the scabies mite.</title>
        <authorList>
            <person name="Rider S.D.Jr."/>
            <person name="Morgan M.S."/>
            <person name="Arlian L.G."/>
        </authorList>
    </citation>
    <scope>NUCLEOTIDE SEQUENCE [LARGE SCALE GENOMIC DNA]</scope>
    <source>
        <strain evidence="15">Arlian Lab</strain>
    </source>
</reference>
<dbReference type="InterPro" id="IPR033248">
    <property type="entry name" value="Transketolase_C"/>
</dbReference>
<dbReference type="InterPro" id="IPR029061">
    <property type="entry name" value="THDP-binding"/>
</dbReference>
<dbReference type="CDD" id="cd02012">
    <property type="entry name" value="TPP_TK"/>
    <property type="match status" value="1"/>
</dbReference>
<dbReference type="InterPro" id="IPR051424">
    <property type="entry name" value="Transketolase-like"/>
</dbReference>
<evidence type="ECO:0000256" key="12">
    <source>
        <dbReference type="ARBA" id="ARBA00022842"/>
    </source>
</evidence>
<dbReference type="AlphaFoldDB" id="A0A132A7Y4"/>
<sequence>MRFSLHDPRDAANDRFILSKGHAAPILYAAWAETGLFPVEDLLNLRKIDSDLEGHPTPRLNFVDVATGSLGQGLSIAAGMAYVGKYFDKAPYRVYCVIGDGESAEGSVWEALSFASNNKLDNLVAVFDINRLGQSEATPFGHNMTIYQSRIEAFGFHTIVVNGHDCEALLNAFEEAKTIKDKPTAVIAQTFKGHGFPDITDKVYWHGKALGDKSESVINHLQSKIVSSKNELKALLPEVKVPPVDLSVRLSEPPNYSKGQKIATREAYGIALVKLGKTCDRLISMDGDTKNSTFAETFKKSFPDRYIECYIAEQNLVGVAIGAGCRNRTIPFVSTFASFFTRTFDQLRMGAISQANIKCVGSHCGVSIGEDGPSQMALEDLAMFRSIPNAIVFYPTDAVSMERAAELAAQYKGIAFIRTSRPATSILYDNNESFAIGKAKIIKKSSSDKVLLIGACVTLFECLKASEILENQHNINARIIDPFSIKPIDSETILANAIEVGGRIVTVEDHYPEGGIGEAVAGCLSEQPNIRIKKLAIQEIPRSGPPSVLMEKYGIDASSIVRSVLALLNN</sequence>
<comment type="subunit">
    <text evidence="7">Homodimer.</text>
</comment>
<evidence type="ECO:0000256" key="9">
    <source>
        <dbReference type="ARBA" id="ARBA00022679"/>
    </source>
</evidence>
<feature type="domain" description="Transketolase-like pyrimidine-binding" evidence="14">
    <location>
        <begin position="262"/>
        <end position="426"/>
    </location>
</feature>
<dbReference type="VEuPathDB" id="VectorBase:SSCA008096"/>
<evidence type="ECO:0000256" key="8">
    <source>
        <dbReference type="ARBA" id="ARBA00013152"/>
    </source>
</evidence>
<keyword evidence="9" id="KW-0808">Transferase</keyword>
<dbReference type="Pfam" id="PF02779">
    <property type="entry name" value="Transket_pyr"/>
    <property type="match status" value="1"/>
</dbReference>
<organism evidence="15 16">
    <name type="scientific">Sarcoptes scabiei</name>
    <name type="common">Itch mite</name>
    <name type="synonym">Acarus scabiei</name>
    <dbReference type="NCBI Taxonomy" id="52283"/>
    <lineage>
        <taxon>Eukaryota</taxon>
        <taxon>Metazoa</taxon>
        <taxon>Ecdysozoa</taxon>
        <taxon>Arthropoda</taxon>
        <taxon>Chelicerata</taxon>
        <taxon>Arachnida</taxon>
        <taxon>Acari</taxon>
        <taxon>Acariformes</taxon>
        <taxon>Sarcoptiformes</taxon>
        <taxon>Astigmata</taxon>
        <taxon>Psoroptidia</taxon>
        <taxon>Sarcoptoidea</taxon>
        <taxon>Sarcoptidae</taxon>
        <taxon>Sarcoptinae</taxon>
        <taxon>Sarcoptes</taxon>
    </lineage>
</organism>
<evidence type="ECO:0000313" key="16">
    <source>
        <dbReference type="Proteomes" id="UP000616769"/>
    </source>
</evidence>
<dbReference type="Proteomes" id="UP000616769">
    <property type="component" value="Unassembled WGS sequence"/>
</dbReference>